<dbReference type="EMBL" id="FNAC01000022">
    <property type="protein sequence ID" value="SDD28976.1"/>
    <property type="molecule type" value="Genomic_DNA"/>
</dbReference>
<organism evidence="1 2">
    <name type="scientific">Algoriphagus faecimaris</name>
    <dbReference type="NCBI Taxonomy" id="686796"/>
    <lineage>
        <taxon>Bacteria</taxon>
        <taxon>Pseudomonadati</taxon>
        <taxon>Bacteroidota</taxon>
        <taxon>Cytophagia</taxon>
        <taxon>Cytophagales</taxon>
        <taxon>Cyclobacteriaceae</taxon>
        <taxon>Algoriphagus</taxon>
    </lineage>
</organism>
<proteinExistence type="predicted"/>
<sequence length="120" mass="13419">MEKRYDLEERLVQFAGESIKFCNSLGNTFAENHLKGQLIRSACGACLNYGEAQGAESKKDFAHKNGIVLKELKESRSTLKILAYSEFGDVKLRDVLLCETEELCAIFGRIITSARKNLGQ</sequence>
<protein>
    <submittedName>
        <fullName evidence="1">Four helix bundle protein</fullName>
    </submittedName>
</protein>
<dbReference type="InterPro" id="IPR012657">
    <property type="entry name" value="23S_rRNA-intervening_sequence"/>
</dbReference>
<dbReference type="Gene3D" id="1.20.1440.60">
    <property type="entry name" value="23S rRNA-intervening sequence"/>
    <property type="match status" value="1"/>
</dbReference>
<reference evidence="2" key="1">
    <citation type="submission" date="2016-10" db="EMBL/GenBank/DDBJ databases">
        <authorList>
            <person name="Varghese N."/>
            <person name="Submissions S."/>
        </authorList>
    </citation>
    <scope>NUCLEOTIDE SEQUENCE [LARGE SCALE GENOMIC DNA]</scope>
    <source>
        <strain evidence="2">DSM 23095</strain>
    </source>
</reference>
<dbReference type="SUPFAM" id="SSF158446">
    <property type="entry name" value="IVS-encoded protein-like"/>
    <property type="match status" value="1"/>
</dbReference>
<accession>A0A1G6TKE2</accession>
<dbReference type="OrthoDB" id="285993at2"/>
<evidence type="ECO:0000313" key="2">
    <source>
        <dbReference type="Proteomes" id="UP000199060"/>
    </source>
</evidence>
<gene>
    <name evidence="1" type="ORF">SAMN04488104_102270</name>
</gene>
<name>A0A1G6TKE2_9BACT</name>
<keyword evidence="2" id="KW-1185">Reference proteome</keyword>
<dbReference type="AlphaFoldDB" id="A0A1G6TKE2"/>
<dbReference type="Pfam" id="PF05635">
    <property type="entry name" value="23S_rRNA_IVP"/>
    <property type="match status" value="1"/>
</dbReference>
<dbReference type="STRING" id="686796.SAMN04488104_102270"/>
<dbReference type="Proteomes" id="UP000199060">
    <property type="component" value="Unassembled WGS sequence"/>
</dbReference>
<evidence type="ECO:0000313" key="1">
    <source>
        <dbReference type="EMBL" id="SDD28976.1"/>
    </source>
</evidence>
<dbReference type="NCBIfam" id="TIGR02436">
    <property type="entry name" value="four helix bundle protein"/>
    <property type="match status" value="1"/>
</dbReference>
<dbReference type="InterPro" id="IPR036583">
    <property type="entry name" value="23S_rRNA_IVS_sf"/>
</dbReference>
<dbReference type="RefSeq" id="WP_087939907.1">
    <property type="nucleotide sequence ID" value="NZ_FNAC01000022.1"/>
</dbReference>